<reference evidence="7 8" key="1">
    <citation type="journal article" date="2015" name="Nature">
        <title>rRNA introns, odd ribosomes, and small enigmatic genomes across a large radiation of phyla.</title>
        <authorList>
            <person name="Brown C.T."/>
            <person name="Hug L.A."/>
            <person name="Thomas B.C."/>
            <person name="Sharon I."/>
            <person name="Castelle C.J."/>
            <person name="Singh A."/>
            <person name="Wilkins M.J."/>
            <person name="Williams K.H."/>
            <person name="Banfield J.F."/>
        </authorList>
    </citation>
    <scope>NUCLEOTIDE SEQUENCE [LARGE SCALE GENOMIC DNA]</scope>
</reference>
<dbReference type="GO" id="GO:0015627">
    <property type="term" value="C:type II protein secretion system complex"/>
    <property type="evidence" value="ECO:0007669"/>
    <property type="project" value="InterPro"/>
</dbReference>
<evidence type="ECO:0000256" key="5">
    <source>
        <dbReference type="ARBA" id="ARBA00023136"/>
    </source>
</evidence>
<dbReference type="STRING" id="1618570.UT08_C0003G0062"/>
<dbReference type="InterPro" id="IPR002416">
    <property type="entry name" value="T2SS_protein-GspH"/>
</dbReference>
<dbReference type="Pfam" id="PF07963">
    <property type="entry name" value="N_methyl"/>
    <property type="match status" value="1"/>
</dbReference>
<dbReference type="PRINTS" id="PR00885">
    <property type="entry name" value="BCTERIALGSPH"/>
</dbReference>
<comment type="subcellular location">
    <subcellularLocation>
        <location evidence="1">Membrane</location>
        <topology evidence="1">Single-pass membrane protein</topology>
    </subcellularLocation>
</comment>
<dbReference type="EMBL" id="LBVL01000003">
    <property type="protein sequence ID" value="KKQ85899.1"/>
    <property type="molecule type" value="Genomic_DNA"/>
</dbReference>
<dbReference type="Proteomes" id="UP000034081">
    <property type="component" value="Unassembled WGS sequence"/>
</dbReference>
<comment type="caution">
    <text evidence="7">The sequence shown here is derived from an EMBL/GenBank/DDBJ whole genome shotgun (WGS) entry which is preliminary data.</text>
</comment>
<dbReference type="GO" id="GO:0015628">
    <property type="term" value="P:protein secretion by the type II secretion system"/>
    <property type="evidence" value="ECO:0007669"/>
    <property type="project" value="InterPro"/>
</dbReference>
<dbReference type="NCBIfam" id="TIGR02532">
    <property type="entry name" value="IV_pilin_GFxxxE"/>
    <property type="match status" value="1"/>
</dbReference>
<name>A0A0G0NJ12_9BACT</name>
<sequence>MRGGEDINIMTVLKRGFTLIELLIVIAILGVLAVVVLVAINPVQQLARTRDAGRMSTVAQLGHAAESYYTSHNGVYPPDFATFATSGEINDIPSEVTNSLTGTCTGATDTANGWCYSSAGDSFAIFSALEADTNLTIGGCTGTAHAAYLSLAGKGCIVCAAPGAATDVSACEND</sequence>
<evidence type="ECO:0000256" key="6">
    <source>
        <dbReference type="SAM" id="Phobius"/>
    </source>
</evidence>
<keyword evidence="5 6" id="KW-0472">Membrane</keyword>
<evidence type="ECO:0000256" key="2">
    <source>
        <dbReference type="ARBA" id="ARBA00022481"/>
    </source>
</evidence>
<proteinExistence type="predicted"/>
<keyword evidence="3 6" id="KW-0812">Transmembrane</keyword>
<keyword evidence="2" id="KW-0488">Methylation</keyword>
<dbReference type="InterPro" id="IPR012902">
    <property type="entry name" value="N_methyl_site"/>
</dbReference>
<dbReference type="GO" id="GO:0016020">
    <property type="term" value="C:membrane"/>
    <property type="evidence" value="ECO:0007669"/>
    <property type="project" value="UniProtKB-SubCell"/>
</dbReference>
<keyword evidence="4 6" id="KW-1133">Transmembrane helix</keyword>
<evidence type="ECO:0000313" key="7">
    <source>
        <dbReference type="EMBL" id="KKQ85899.1"/>
    </source>
</evidence>
<evidence type="ECO:0000256" key="3">
    <source>
        <dbReference type="ARBA" id="ARBA00022692"/>
    </source>
</evidence>
<dbReference type="InterPro" id="IPR045584">
    <property type="entry name" value="Pilin-like"/>
</dbReference>
<evidence type="ECO:0000256" key="4">
    <source>
        <dbReference type="ARBA" id="ARBA00022989"/>
    </source>
</evidence>
<dbReference type="AlphaFoldDB" id="A0A0G0NJ12"/>
<accession>A0A0G0NJ12</accession>
<protein>
    <submittedName>
        <fullName evidence="7">Uncharacterized protein</fullName>
    </submittedName>
</protein>
<gene>
    <name evidence="7" type="ORF">UT08_C0003G0062</name>
</gene>
<dbReference type="SUPFAM" id="SSF54523">
    <property type="entry name" value="Pili subunits"/>
    <property type="match status" value="1"/>
</dbReference>
<evidence type="ECO:0000256" key="1">
    <source>
        <dbReference type="ARBA" id="ARBA00004167"/>
    </source>
</evidence>
<organism evidence="7 8">
    <name type="scientific">Candidatus Woesebacteria bacterium GW2011_GWB1_38_8</name>
    <dbReference type="NCBI Taxonomy" id="1618570"/>
    <lineage>
        <taxon>Bacteria</taxon>
        <taxon>Candidatus Woeseibacteriota</taxon>
    </lineage>
</organism>
<evidence type="ECO:0000313" key="8">
    <source>
        <dbReference type="Proteomes" id="UP000034081"/>
    </source>
</evidence>
<dbReference type="PANTHER" id="PTHR30093">
    <property type="entry name" value="GENERAL SECRETION PATHWAY PROTEIN G"/>
    <property type="match status" value="1"/>
</dbReference>
<feature type="transmembrane region" description="Helical" evidence="6">
    <location>
        <begin position="20"/>
        <end position="40"/>
    </location>
</feature>
<dbReference type="PROSITE" id="PS00409">
    <property type="entry name" value="PROKAR_NTER_METHYL"/>
    <property type="match status" value="1"/>
</dbReference>
<dbReference type="Gene3D" id="3.30.700.10">
    <property type="entry name" value="Glycoprotein, Type 4 Pilin"/>
    <property type="match status" value="1"/>
</dbReference>